<name>A0AAN9T346_9HEMI</name>
<evidence type="ECO:0000313" key="2">
    <source>
        <dbReference type="Proteomes" id="UP001367676"/>
    </source>
</evidence>
<evidence type="ECO:0000313" key="1">
    <source>
        <dbReference type="EMBL" id="KAK7571908.1"/>
    </source>
</evidence>
<dbReference type="AlphaFoldDB" id="A0AAN9T346"/>
<gene>
    <name evidence="1" type="ORF">V9T40_014380</name>
</gene>
<proteinExistence type="predicted"/>
<keyword evidence="2" id="KW-1185">Reference proteome</keyword>
<protein>
    <submittedName>
        <fullName evidence="1">Uncharacterized protein</fullName>
    </submittedName>
</protein>
<dbReference type="Proteomes" id="UP001367676">
    <property type="component" value="Unassembled WGS sequence"/>
</dbReference>
<organism evidence="1 2">
    <name type="scientific">Parthenolecanium corni</name>
    <dbReference type="NCBI Taxonomy" id="536013"/>
    <lineage>
        <taxon>Eukaryota</taxon>
        <taxon>Metazoa</taxon>
        <taxon>Ecdysozoa</taxon>
        <taxon>Arthropoda</taxon>
        <taxon>Hexapoda</taxon>
        <taxon>Insecta</taxon>
        <taxon>Pterygota</taxon>
        <taxon>Neoptera</taxon>
        <taxon>Paraneoptera</taxon>
        <taxon>Hemiptera</taxon>
        <taxon>Sternorrhyncha</taxon>
        <taxon>Coccoidea</taxon>
        <taxon>Coccidae</taxon>
        <taxon>Parthenolecanium</taxon>
    </lineage>
</organism>
<dbReference type="EMBL" id="JBBCAQ010000038">
    <property type="protein sequence ID" value="KAK7571908.1"/>
    <property type="molecule type" value="Genomic_DNA"/>
</dbReference>
<sequence>MMMTMRLPLAVDVLVYGSTAKPTLLTILSFDSIVTTSIPTIAAVKQPWMLAETHHFAAEFEDFLERSKNINLFS</sequence>
<reference evidence="1 2" key="1">
    <citation type="submission" date="2024-03" db="EMBL/GenBank/DDBJ databases">
        <title>Adaptation during the transition from Ophiocordyceps entomopathogen to insect associate is accompanied by gene loss and intensified selection.</title>
        <authorList>
            <person name="Ward C.M."/>
            <person name="Onetto C.A."/>
            <person name="Borneman A.R."/>
        </authorList>
    </citation>
    <scope>NUCLEOTIDE SEQUENCE [LARGE SCALE GENOMIC DNA]</scope>
    <source>
        <strain evidence="1">AWRI1</strain>
        <tissue evidence="1">Single Adult Female</tissue>
    </source>
</reference>
<accession>A0AAN9T346</accession>
<comment type="caution">
    <text evidence="1">The sequence shown here is derived from an EMBL/GenBank/DDBJ whole genome shotgun (WGS) entry which is preliminary data.</text>
</comment>